<evidence type="ECO:0000256" key="1">
    <source>
        <dbReference type="ARBA" id="ARBA00022801"/>
    </source>
</evidence>
<gene>
    <name evidence="4" type="ORF">S06H3_28026</name>
</gene>
<dbReference type="InterPro" id="IPR052066">
    <property type="entry name" value="Glycosphingolipid_Hydrolases"/>
</dbReference>
<organism evidence="4">
    <name type="scientific">marine sediment metagenome</name>
    <dbReference type="NCBI Taxonomy" id="412755"/>
    <lineage>
        <taxon>unclassified sequences</taxon>
        <taxon>metagenomes</taxon>
        <taxon>ecological metagenomes</taxon>
    </lineage>
</organism>
<dbReference type="Gene3D" id="3.20.20.80">
    <property type="entry name" value="Glycosidases"/>
    <property type="match status" value="1"/>
</dbReference>
<dbReference type="Pfam" id="PF00150">
    <property type="entry name" value="Cellulase"/>
    <property type="match status" value="1"/>
</dbReference>
<dbReference type="GO" id="GO:0004553">
    <property type="term" value="F:hydrolase activity, hydrolyzing O-glycosyl compounds"/>
    <property type="evidence" value="ECO:0007669"/>
    <property type="project" value="InterPro"/>
</dbReference>
<dbReference type="InterPro" id="IPR018087">
    <property type="entry name" value="Glyco_hydro_5_CS"/>
</dbReference>
<dbReference type="SUPFAM" id="SSF51445">
    <property type="entry name" value="(Trans)glycosidases"/>
    <property type="match status" value="1"/>
</dbReference>
<dbReference type="GO" id="GO:0000272">
    <property type="term" value="P:polysaccharide catabolic process"/>
    <property type="evidence" value="ECO:0007669"/>
    <property type="project" value="InterPro"/>
</dbReference>
<dbReference type="InterPro" id="IPR017853">
    <property type="entry name" value="GH"/>
</dbReference>
<proteinExistence type="predicted"/>
<keyword evidence="1" id="KW-0378">Hydrolase</keyword>
<dbReference type="AlphaFoldDB" id="X1M2M5"/>
<dbReference type="PANTHER" id="PTHR31308">
    <property type="match status" value="1"/>
</dbReference>
<feature type="domain" description="Glycoside hydrolase family 5" evidence="3">
    <location>
        <begin position="23"/>
        <end position="262"/>
    </location>
</feature>
<protein>
    <recommendedName>
        <fullName evidence="3">Glycoside hydrolase family 5 domain-containing protein</fullName>
    </recommendedName>
</protein>
<reference evidence="4" key="1">
    <citation type="journal article" date="2014" name="Front. Microbiol.">
        <title>High frequency of phylogenetically diverse reductive dehalogenase-homologous genes in deep subseafloor sedimentary metagenomes.</title>
        <authorList>
            <person name="Kawai M."/>
            <person name="Futagami T."/>
            <person name="Toyoda A."/>
            <person name="Takaki Y."/>
            <person name="Nishi S."/>
            <person name="Hori S."/>
            <person name="Arai W."/>
            <person name="Tsubouchi T."/>
            <person name="Morono Y."/>
            <person name="Uchiyama I."/>
            <person name="Ito T."/>
            <person name="Fujiyama A."/>
            <person name="Inagaki F."/>
            <person name="Takami H."/>
        </authorList>
    </citation>
    <scope>NUCLEOTIDE SEQUENCE</scope>
    <source>
        <strain evidence="4">Expedition CK06-06</strain>
    </source>
</reference>
<comment type="caution">
    <text evidence="4">The sequence shown here is derived from an EMBL/GenBank/DDBJ whole genome shotgun (WGS) entry which is preliminary data.</text>
</comment>
<dbReference type="EMBL" id="BARV01016320">
    <property type="protein sequence ID" value="GAI25593.1"/>
    <property type="molecule type" value="Genomic_DNA"/>
</dbReference>
<accession>X1M2M5</accession>
<feature type="non-terminal residue" evidence="4">
    <location>
        <position position="280"/>
    </location>
</feature>
<evidence type="ECO:0000259" key="3">
    <source>
        <dbReference type="Pfam" id="PF00150"/>
    </source>
</evidence>
<dbReference type="CDD" id="cd00551">
    <property type="entry name" value="AmyAc_family"/>
    <property type="match status" value="1"/>
</dbReference>
<evidence type="ECO:0000313" key="4">
    <source>
        <dbReference type="EMBL" id="GAI25593.1"/>
    </source>
</evidence>
<dbReference type="PROSITE" id="PS00659">
    <property type="entry name" value="GLYCOSYL_HYDROL_F5"/>
    <property type="match status" value="1"/>
</dbReference>
<sequence>MSRNPLHADGYWFKDEGGRVVILRGVNVAGNSKIPPFVPFSDTTCLDPIKEWGMNVIRLVLIWEAIEPEPGKYNGEYIDAVEALVSAAGERGIYVILDMHQDMFSRYLNGGCGDGAPSWAIDPSIPQDKPANDERCIDWVNGLNDKNVLQAFDSFYANVNGVRDHYISMWAHIARRFGDHPAVIGYDLMNEPIGDEVSQLASLYEDAGAAIRGLDPDGILFIEPSILTSFGAIYSQLPPLSLGNYAYAPHFYSASLLISDIFSTAEADKSFADFNSKVEE</sequence>
<name>X1M2M5_9ZZZZ</name>
<keyword evidence="2" id="KW-0326">Glycosidase</keyword>
<evidence type="ECO:0000256" key="2">
    <source>
        <dbReference type="ARBA" id="ARBA00023295"/>
    </source>
</evidence>
<dbReference type="InterPro" id="IPR001547">
    <property type="entry name" value="Glyco_hydro_5"/>
</dbReference>
<dbReference type="PANTHER" id="PTHR31308:SF5">
    <property type="entry name" value="ERGOSTERYL-BETA-GLUCOSIDASE"/>
    <property type="match status" value="1"/>
</dbReference>